<comment type="caution">
    <text evidence="6">The sequence shown here is derived from an EMBL/GenBank/DDBJ whole genome shotgun (WGS) entry which is preliminary data.</text>
</comment>
<reference evidence="6 7" key="2">
    <citation type="submission" date="2019-02" db="EMBL/GenBank/DDBJ databases">
        <title>'Lichenibacterium ramalinii' gen. nov. sp. nov., 'Lichenibacterium minor' gen. nov. sp. nov.</title>
        <authorList>
            <person name="Pankratov T."/>
        </authorList>
    </citation>
    <scope>NUCLEOTIDE SEQUENCE [LARGE SCALE GENOMIC DNA]</scope>
    <source>
        <strain evidence="6 7">RmlP026</strain>
    </source>
</reference>
<dbReference type="Pfam" id="PF01339">
    <property type="entry name" value="CheB_methylest"/>
    <property type="match status" value="1"/>
</dbReference>
<feature type="active site" evidence="4">
    <location>
        <position position="47"/>
    </location>
</feature>
<feature type="active site" evidence="4">
    <location>
        <position position="19"/>
    </location>
</feature>
<dbReference type="AlphaFoldDB" id="A0A4Q2U4Q8"/>
<evidence type="ECO:0000256" key="3">
    <source>
        <dbReference type="ARBA" id="ARBA00048267"/>
    </source>
</evidence>
<dbReference type="PANTHER" id="PTHR42872:SF6">
    <property type="entry name" value="PROTEIN-GLUTAMATE METHYLESTERASE_PROTEIN-GLUTAMINE GLUTAMINASE"/>
    <property type="match status" value="1"/>
</dbReference>
<dbReference type="CDD" id="cd16433">
    <property type="entry name" value="CheB"/>
    <property type="match status" value="1"/>
</dbReference>
<dbReference type="Proteomes" id="UP000290759">
    <property type="component" value="Unassembled WGS sequence"/>
</dbReference>
<gene>
    <name evidence="6" type="ORF">D3273_22235</name>
</gene>
<dbReference type="EMBL" id="QYBB01000040">
    <property type="protein sequence ID" value="RYC29785.1"/>
    <property type="molecule type" value="Genomic_DNA"/>
</dbReference>
<dbReference type="PANTHER" id="PTHR42872">
    <property type="entry name" value="PROTEIN-GLUTAMATE METHYLESTERASE/PROTEIN-GLUTAMINE GLUTAMINASE"/>
    <property type="match status" value="1"/>
</dbReference>
<organism evidence="6 7">
    <name type="scientific">Lichenibacterium minor</name>
    <dbReference type="NCBI Taxonomy" id="2316528"/>
    <lineage>
        <taxon>Bacteria</taxon>
        <taxon>Pseudomonadati</taxon>
        <taxon>Pseudomonadota</taxon>
        <taxon>Alphaproteobacteria</taxon>
        <taxon>Hyphomicrobiales</taxon>
        <taxon>Lichenihabitantaceae</taxon>
        <taxon>Lichenibacterium</taxon>
    </lineage>
</organism>
<name>A0A4Q2U4Q8_9HYPH</name>
<keyword evidence="1 4" id="KW-0378">Hydrolase</keyword>
<evidence type="ECO:0000313" key="6">
    <source>
        <dbReference type="EMBL" id="RYC29785.1"/>
    </source>
</evidence>
<accession>A0A4Q2U4Q8</accession>
<dbReference type="InterPro" id="IPR000673">
    <property type="entry name" value="Sig_transdc_resp-reg_Me-estase"/>
</dbReference>
<evidence type="ECO:0000313" key="7">
    <source>
        <dbReference type="Proteomes" id="UP000290759"/>
    </source>
</evidence>
<evidence type="ECO:0000259" key="5">
    <source>
        <dbReference type="PROSITE" id="PS50122"/>
    </source>
</evidence>
<dbReference type="GO" id="GO:0008984">
    <property type="term" value="F:protein-glutamate methylesterase activity"/>
    <property type="evidence" value="ECO:0007669"/>
    <property type="project" value="UniProtKB-EC"/>
</dbReference>
<dbReference type="GO" id="GO:0006935">
    <property type="term" value="P:chemotaxis"/>
    <property type="evidence" value="ECO:0007669"/>
    <property type="project" value="UniProtKB-UniRule"/>
</dbReference>
<dbReference type="SUPFAM" id="SSF52738">
    <property type="entry name" value="Methylesterase CheB, C-terminal domain"/>
    <property type="match status" value="1"/>
</dbReference>
<keyword evidence="4" id="KW-0145">Chemotaxis</keyword>
<dbReference type="OrthoDB" id="9791760at2"/>
<evidence type="ECO:0000256" key="1">
    <source>
        <dbReference type="ARBA" id="ARBA00022801"/>
    </source>
</evidence>
<comment type="catalytic activity">
    <reaction evidence="3">
        <text>[protein]-L-glutamate 5-O-methyl ester + H2O = L-glutamyl-[protein] + methanol + H(+)</text>
        <dbReference type="Rhea" id="RHEA:23236"/>
        <dbReference type="Rhea" id="RHEA-COMP:10208"/>
        <dbReference type="Rhea" id="RHEA-COMP:10311"/>
        <dbReference type="ChEBI" id="CHEBI:15377"/>
        <dbReference type="ChEBI" id="CHEBI:15378"/>
        <dbReference type="ChEBI" id="CHEBI:17790"/>
        <dbReference type="ChEBI" id="CHEBI:29973"/>
        <dbReference type="ChEBI" id="CHEBI:82795"/>
        <dbReference type="EC" id="3.1.1.61"/>
    </reaction>
</comment>
<reference evidence="6 7" key="1">
    <citation type="submission" date="2018-12" db="EMBL/GenBank/DDBJ databases">
        <authorList>
            <person name="Grouzdev D.S."/>
            <person name="Krutkina M.S."/>
        </authorList>
    </citation>
    <scope>NUCLEOTIDE SEQUENCE [LARGE SCALE GENOMIC DNA]</scope>
    <source>
        <strain evidence="6 7">RmlP026</strain>
    </source>
</reference>
<dbReference type="RefSeq" id="WP_129229091.1">
    <property type="nucleotide sequence ID" value="NZ_QYBB01000040.1"/>
</dbReference>
<dbReference type="InterPro" id="IPR035909">
    <property type="entry name" value="CheB_C"/>
</dbReference>
<evidence type="ECO:0000256" key="4">
    <source>
        <dbReference type="PROSITE-ProRule" id="PRU00050"/>
    </source>
</evidence>
<evidence type="ECO:0000256" key="2">
    <source>
        <dbReference type="ARBA" id="ARBA00039140"/>
    </source>
</evidence>
<dbReference type="GO" id="GO:0000156">
    <property type="term" value="F:phosphorelay response regulator activity"/>
    <property type="evidence" value="ECO:0007669"/>
    <property type="project" value="InterPro"/>
</dbReference>
<sequence>MESATSTSPAPWFVAVGASGPVGLDDIGDLLRELSPSLNAVVLIVLHRPWGKVSHLGSVLSRSSRMPVIVASNGERFKTGHAYVGEPAEHLTIAAKSFGSLVKDPDRRYRNRTVDLLLMSLAEHAGTRSIGVILSGFLDDGARGLAAIHHAGGLTMVLKPSGSPIPGMQENAISYDGPVDLVGSSFEIVRAIIAAVATA</sequence>
<feature type="domain" description="CheB-type methylesterase" evidence="5">
    <location>
        <begin position="9"/>
        <end position="173"/>
    </location>
</feature>
<dbReference type="PROSITE" id="PS50122">
    <property type="entry name" value="CHEB"/>
    <property type="match status" value="1"/>
</dbReference>
<dbReference type="Gene3D" id="3.40.50.180">
    <property type="entry name" value="Methylesterase CheB, C-terminal domain"/>
    <property type="match status" value="1"/>
</dbReference>
<dbReference type="EC" id="3.1.1.61" evidence="2"/>
<protein>
    <recommendedName>
        <fullName evidence="2">protein-glutamate methylesterase</fullName>
        <ecNumber evidence="2">3.1.1.61</ecNumber>
    </recommendedName>
</protein>
<keyword evidence="7" id="KW-1185">Reference proteome</keyword>
<dbReference type="GO" id="GO:0005737">
    <property type="term" value="C:cytoplasm"/>
    <property type="evidence" value="ECO:0007669"/>
    <property type="project" value="InterPro"/>
</dbReference>
<proteinExistence type="predicted"/>
<feature type="active site" evidence="4">
    <location>
        <position position="140"/>
    </location>
</feature>